<sequence>MALKWSNGKGRDKLHADAAQYIKGKINELLLTEDEIAAGKTEKESKFLFCYKALQAP</sequence>
<dbReference type="RefSeq" id="XP_028476470.1">
    <property type="nucleotide sequence ID" value="XM_028623537.1"/>
</dbReference>
<evidence type="ECO:0000313" key="1">
    <source>
        <dbReference type="EMBL" id="RSH82015.1"/>
    </source>
</evidence>
<protein>
    <submittedName>
        <fullName evidence="1">Uncharacterized protein</fullName>
    </submittedName>
</protein>
<dbReference type="AlphaFoldDB" id="A0A427XT72"/>
<organism evidence="1 2">
    <name type="scientific">Apiotrichum porosum</name>
    <dbReference type="NCBI Taxonomy" id="105984"/>
    <lineage>
        <taxon>Eukaryota</taxon>
        <taxon>Fungi</taxon>
        <taxon>Dikarya</taxon>
        <taxon>Basidiomycota</taxon>
        <taxon>Agaricomycotina</taxon>
        <taxon>Tremellomycetes</taxon>
        <taxon>Trichosporonales</taxon>
        <taxon>Trichosporonaceae</taxon>
        <taxon>Apiotrichum</taxon>
    </lineage>
</organism>
<dbReference type="EMBL" id="RSCE01000006">
    <property type="protein sequence ID" value="RSH82015.1"/>
    <property type="molecule type" value="Genomic_DNA"/>
</dbReference>
<evidence type="ECO:0000313" key="2">
    <source>
        <dbReference type="Proteomes" id="UP000279236"/>
    </source>
</evidence>
<gene>
    <name evidence="1" type="ORF">EHS24_008219</name>
</gene>
<reference evidence="1 2" key="1">
    <citation type="submission" date="2018-11" db="EMBL/GenBank/DDBJ databases">
        <title>Genome sequence of Apiotrichum porosum DSM 27194.</title>
        <authorList>
            <person name="Aliyu H."/>
            <person name="Gorte O."/>
            <person name="Ochsenreither K."/>
        </authorList>
    </citation>
    <scope>NUCLEOTIDE SEQUENCE [LARGE SCALE GENOMIC DNA]</scope>
    <source>
        <strain evidence="1 2">DSM 27194</strain>
    </source>
</reference>
<dbReference type="Proteomes" id="UP000279236">
    <property type="component" value="Unassembled WGS sequence"/>
</dbReference>
<name>A0A427XT72_9TREE</name>
<comment type="caution">
    <text evidence="1">The sequence shown here is derived from an EMBL/GenBank/DDBJ whole genome shotgun (WGS) entry which is preliminary data.</text>
</comment>
<keyword evidence="2" id="KW-1185">Reference proteome</keyword>
<proteinExistence type="predicted"/>
<accession>A0A427XT72</accession>
<dbReference type="GeneID" id="39592762"/>